<evidence type="ECO:0000256" key="6">
    <source>
        <dbReference type="SAM" id="MobiDB-lite"/>
    </source>
</evidence>
<feature type="transmembrane region" description="Helical" evidence="7">
    <location>
        <begin position="343"/>
        <end position="362"/>
    </location>
</feature>
<feature type="transmembrane region" description="Helical" evidence="7">
    <location>
        <begin position="252"/>
        <end position="271"/>
    </location>
</feature>
<evidence type="ECO:0000256" key="7">
    <source>
        <dbReference type="SAM" id="Phobius"/>
    </source>
</evidence>
<keyword evidence="2" id="KW-1003">Cell membrane</keyword>
<dbReference type="InterPro" id="IPR036259">
    <property type="entry name" value="MFS_trans_sf"/>
</dbReference>
<evidence type="ECO:0000256" key="5">
    <source>
        <dbReference type="ARBA" id="ARBA00023136"/>
    </source>
</evidence>
<organism evidence="8 9">
    <name type="scientific">Salipiger aestuarii</name>
    <dbReference type="NCBI Taxonomy" id="568098"/>
    <lineage>
        <taxon>Bacteria</taxon>
        <taxon>Pseudomonadati</taxon>
        <taxon>Pseudomonadota</taxon>
        <taxon>Alphaproteobacteria</taxon>
        <taxon>Rhodobacterales</taxon>
        <taxon>Roseobacteraceae</taxon>
        <taxon>Salipiger</taxon>
    </lineage>
</organism>
<dbReference type="EMBL" id="QLMG01000018">
    <property type="protein sequence ID" value="RAK16802.1"/>
    <property type="molecule type" value="Genomic_DNA"/>
</dbReference>
<name>A0A327Y9E7_9RHOB</name>
<dbReference type="GO" id="GO:0005886">
    <property type="term" value="C:plasma membrane"/>
    <property type="evidence" value="ECO:0007669"/>
    <property type="project" value="UniProtKB-SubCell"/>
</dbReference>
<sequence>MTSPLSARAFRTLFAAQICSLVGVGFLTVALSLAAWRLGGPESGGQVLGLLLALKMVAYVGLAPVSEALLARVPRKAAMVGLDAGRMLLLVPMVFAVAPWQIATLAFLFFVLASGFTPLFQSVIPDVLPDEAQYTQALAWSRIAYTLESVLSPVIAAMMLKLVDPNALFLCAALAFVGSVGFLLATPFPARGTTLRKGPFIQRALRGMTIYSRTPRLRGLFLLTLALSLSMAWVLVNTVVYAGTRLGDADGLYPVLMAGYGAGAALGAVSVPRLLRRIPERRAMIWGVFGFAAVGALFALLPQPSLAGLLVVWAGFGLTSSLALTPGGLVIARSANPDDRAAVFAAQFSLSHAGWLVAYPLAGALAASLGLEPALLALAGLSVLTAGVAMRAWPAFDPLERVHTHPDLPPDHPHLRRHDGQGGQSRHAHAYHIDDLHPRWANAQV</sequence>
<feature type="transmembrane region" description="Helical" evidence="7">
    <location>
        <begin position="283"/>
        <end position="301"/>
    </location>
</feature>
<evidence type="ECO:0000256" key="3">
    <source>
        <dbReference type="ARBA" id="ARBA00022692"/>
    </source>
</evidence>
<gene>
    <name evidence="8" type="ORF">ATI53_101819</name>
</gene>
<reference evidence="8 9" key="1">
    <citation type="submission" date="2018-06" db="EMBL/GenBank/DDBJ databases">
        <title>Genomic Encyclopedia of Archaeal and Bacterial Type Strains, Phase II (KMG-II): from individual species to whole genera.</title>
        <authorList>
            <person name="Goeker M."/>
        </authorList>
    </citation>
    <scope>NUCLEOTIDE SEQUENCE [LARGE SCALE GENOMIC DNA]</scope>
    <source>
        <strain evidence="8 9">DSM 22011</strain>
    </source>
</reference>
<protein>
    <submittedName>
        <fullName evidence="8">Putative MFS family arabinose efflux permease</fullName>
    </submittedName>
</protein>
<keyword evidence="9" id="KW-1185">Reference proteome</keyword>
<proteinExistence type="predicted"/>
<dbReference type="Gene3D" id="1.20.1250.20">
    <property type="entry name" value="MFS general substrate transporter like domains"/>
    <property type="match status" value="1"/>
</dbReference>
<feature type="transmembrane region" description="Helical" evidence="7">
    <location>
        <begin position="87"/>
        <end position="113"/>
    </location>
</feature>
<keyword evidence="3 7" id="KW-0812">Transmembrane</keyword>
<feature type="transmembrane region" description="Helical" evidence="7">
    <location>
        <begin position="47"/>
        <end position="66"/>
    </location>
</feature>
<evidence type="ECO:0000256" key="1">
    <source>
        <dbReference type="ARBA" id="ARBA00004651"/>
    </source>
</evidence>
<dbReference type="GO" id="GO:0022857">
    <property type="term" value="F:transmembrane transporter activity"/>
    <property type="evidence" value="ECO:0007669"/>
    <property type="project" value="InterPro"/>
</dbReference>
<comment type="subcellular location">
    <subcellularLocation>
        <location evidence="1">Cell membrane</location>
        <topology evidence="1">Multi-pass membrane protein</topology>
    </subcellularLocation>
</comment>
<dbReference type="CDD" id="cd06173">
    <property type="entry name" value="MFS_MefA_like"/>
    <property type="match status" value="1"/>
</dbReference>
<dbReference type="OrthoDB" id="4368225at2"/>
<accession>A0A327Y9E7</accession>
<evidence type="ECO:0000256" key="2">
    <source>
        <dbReference type="ARBA" id="ARBA00022475"/>
    </source>
</evidence>
<dbReference type="AlphaFoldDB" id="A0A327Y9E7"/>
<evidence type="ECO:0000313" key="9">
    <source>
        <dbReference type="Proteomes" id="UP000249165"/>
    </source>
</evidence>
<dbReference type="Pfam" id="PF07690">
    <property type="entry name" value="MFS_1"/>
    <property type="match status" value="1"/>
</dbReference>
<evidence type="ECO:0000313" key="8">
    <source>
        <dbReference type="EMBL" id="RAK16802.1"/>
    </source>
</evidence>
<dbReference type="RefSeq" id="WP_111550420.1">
    <property type="nucleotide sequence ID" value="NZ_LIQE01000013.1"/>
</dbReference>
<dbReference type="Proteomes" id="UP000249165">
    <property type="component" value="Unassembled WGS sequence"/>
</dbReference>
<dbReference type="PANTHER" id="PTHR23513:SF18">
    <property type="entry name" value="INTEGRAL MEMBRANE PROTEIN"/>
    <property type="match status" value="1"/>
</dbReference>
<feature type="transmembrane region" description="Helical" evidence="7">
    <location>
        <begin position="307"/>
        <end position="331"/>
    </location>
</feature>
<keyword evidence="4 7" id="KW-1133">Transmembrane helix</keyword>
<feature type="transmembrane region" description="Helical" evidence="7">
    <location>
        <begin position="374"/>
        <end position="393"/>
    </location>
</feature>
<dbReference type="SUPFAM" id="SSF103473">
    <property type="entry name" value="MFS general substrate transporter"/>
    <property type="match status" value="1"/>
</dbReference>
<dbReference type="InterPro" id="IPR011701">
    <property type="entry name" value="MFS"/>
</dbReference>
<keyword evidence="5 7" id="KW-0472">Membrane</keyword>
<feature type="compositionally biased region" description="Basic and acidic residues" evidence="6">
    <location>
        <begin position="404"/>
        <end position="413"/>
    </location>
</feature>
<evidence type="ECO:0000256" key="4">
    <source>
        <dbReference type="ARBA" id="ARBA00022989"/>
    </source>
</evidence>
<feature type="region of interest" description="Disordered" evidence="6">
    <location>
        <begin position="404"/>
        <end position="427"/>
    </location>
</feature>
<feature type="transmembrane region" description="Helical" evidence="7">
    <location>
        <begin position="220"/>
        <end position="240"/>
    </location>
</feature>
<comment type="caution">
    <text evidence="8">The sequence shown here is derived from an EMBL/GenBank/DDBJ whole genome shotgun (WGS) entry which is preliminary data.</text>
</comment>
<feature type="transmembrane region" description="Helical" evidence="7">
    <location>
        <begin position="167"/>
        <end position="188"/>
    </location>
</feature>
<feature type="transmembrane region" description="Helical" evidence="7">
    <location>
        <begin position="12"/>
        <end position="35"/>
    </location>
</feature>
<dbReference type="PANTHER" id="PTHR23513">
    <property type="entry name" value="INTEGRAL MEMBRANE EFFLUX PROTEIN-RELATED"/>
    <property type="match status" value="1"/>
</dbReference>